<dbReference type="Proteomes" id="UP000029380">
    <property type="component" value="Unassembled WGS sequence"/>
</dbReference>
<dbReference type="CDD" id="cd00211">
    <property type="entry name" value="PTS_IIA_fru"/>
    <property type="match status" value="1"/>
</dbReference>
<dbReference type="PROSITE" id="PS51094">
    <property type="entry name" value="PTS_EIIA_TYPE_2"/>
    <property type="match status" value="1"/>
</dbReference>
<dbReference type="InterPro" id="IPR002178">
    <property type="entry name" value="PTS_EIIA_type-2_dom"/>
</dbReference>
<dbReference type="EMBL" id="JPVU01000022">
    <property type="protein sequence ID" value="KFN93674.1"/>
    <property type="molecule type" value="Genomic_DNA"/>
</dbReference>
<dbReference type="GO" id="GO:0016740">
    <property type="term" value="F:transferase activity"/>
    <property type="evidence" value="ECO:0007669"/>
    <property type="project" value="UniProtKB-KW"/>
</dbReference>
<organism evidence="2 3">
    <name type="scientific">Tetragenococcus muriaticus PMC-11-5</name>
    <dbReference type="NCBI Taxonomy" id="1302649"/>
    <lineage>
        <taxon>Bacteria</taxon>
        <taxon>Bacillati</taxon>
        <taxon>Bacillota</taxon>
        <taxon>Bacilli</taxon>
        <taxon>Lactobacillales</taxon>
        <taxon>Enterococcaceae</taxon>
        <taxon>Tetragenococcus</taxon>
    </lineage>
</organism>
<gene>
    <name evidence="2" type="ORF">TMUPMC115_0132</name>
</gene>
<dbReference type="RefSeq" id="WP_052077124.1">
    <property type="nucleotide sequence ID" value="NZ_JPVU01000022.1"/>
</dbReference>
<dbReference type="AlphaFoldDB" id="A0A091C9B1"/>
<dbReference type="PANTHER" id="PTHR47738:SF3">
    <property type="entry name" value="PHOSPHOTRANSFERASE SYSTEM MANNITOL_FRUCTOSE-SPECIFIC IIA DOMAIN CONTAINING PROTEIN"/>
    <property type="match status" value="1"/>
</dbReference>
<dbReference type="Gene3D" id="3.40.930.10">
    <property type="entry name" value="Mannitol-specific EII, Chain A"/>
    <property type="match status" value="1"/>
</dbReference>
<dbReference type="Pfam" id="PF00359">
    <property type="entry name" value="PTS_EIIA_2"/>
    <property type="match status" value="1"/>
</dbReference>
<accession>A0A091C9B1</accession>
<evidence type="ECO:0000259" key="1">
    <source>
        <dbReference type="PROSITE" id="PS51094"/>
    </source>
</evidence>
<dbReference type="InterPro" id="IPR051541">
    <property type="entry name" value="PTS_SugarTrans_NitroReg"/>
</dbReference>
<keyword evidence="2" id="KW-0808">Transferase</keyword>
<dbReference type="PATRIC" id="fig|1302649.3.peg.133"/>
<dbReference type="SUPFAM" id="SSF55804">
    <property type="entry name" value="Phoshotransferase/anion transport protein"/>
    <property type="match status" value="1"/>
</dbReference>
<reference evidence="2 3" key="1">
    <citation type="submission" date="2014-08" db="EMBL/GenBank/DDBJ databases">
        <title>Genome sequence of Tetragenococcus muriaticus.</title>
        <authorList>
            <person name="Chuea-nongthon C."/>
            <person name="Rodtong S."/>
            <person name="Yongsawatdigul J."/>
            <person name="Steele J.L."/>
            <person name="Liu X.-y."/>
            <person name="Speers J."/>
            <person name="Glasner J.D."/>
            <person name="Neeno-Eckwall E.C."/>
        </authorList>
    </citation>
    <scope>NUCLEOTIDE SEQUENCE [LARGE SCALE GENOMIC DNA]</scope>
    <source>
        <strain evidence="2 3">PMC-11-5</strain>
    </source>
</reference>
<dbReference type="OrthoDB" id="370976at2"/>
<name>A0A091C9B1_9ENTE</name>
<proteinExistence type="predicted"/>
<dbReference type="PANTHER" id="PTHR47738">
    <property type="entry name" value="PTS SYSTEM FRUCTOSE-LIKE EIIA COMPONENT-RELATED"/>
    <property type="match status" value="1"/>
</dbReference>
<dbReference type="EC" id="2.7.1.69" evidence="2"/>
<dbReference type="InterPro" id="IPR016152">
    <property type="entry name" value="PTrfase/Anion_transptr"/>
</dbReference>
<evidence type="ECO:0000313" key="2">
    <source>
        <dbReference type="EMBL" id="KFN93674.1"/>
    </source>
</evidence>
<comment type="caution">
    <text evidence="2">The sequence shown here is derived from an EMBL/GenBank/DDBJ whole genome shotgun (WGS) entry which is preliminary data.</text>
</comment>
<feature type="domain" description="PTS EIIA type-2" evidence="1">
    <location>
        <begin position="7"/>
        <end position="154"/>
    </location>
</feature>
<sequence length="173" mass="20538">MGKKVTEYLQYSPILLGEQYQNKKEVFTAVYNLAKQKGWVTKDFGKKILEREEIYPTGIDQGTFGIAIPHTDPEWVKEEFITLLVPERPVLFQRMDDKEQEVQVDFIFILGLNQPHEQLAMLQNLMQLIQNTALLENLYKQTKREKLILLLQDYGFLKKEEWNHYKKRMTSKI</sequence>
<evidence type="ECO:0000313" key="3">
    <source>
        <dbReference type="Proteomes" id="UP000029380"/>
    </source>
</evidence>
<protein>
    <submittedName>
        <fullName evidence="2">PTS system galactitol-specific IIA component</fullName>
        <ecNumber evidence="2">2.7.1.69</ecNumber>
    </submittedName>
</protein>